<evidence type="ECO:0000256" key="3">
    <source>
        <dbReference type="RuleBase" id="RU003466"/>
    </source>
</evidence>
<dbReference type="Proteomes" id="UP000078492">
    <property type="component" value="Unassembled WGS sequence"/>
</dbReference>
<comment type="similarity">
    <text evidence="1 3">Belongs to the 14-3-3 family.</text>
</comment>
<name>A0A151JS98_9HYME</name>
<dbReference type="PIRSF" id="PIRSF000868">
    <property type="entry name" value="14-3-3"/>
    <property type="match status" value="1"/>
</dbReference>
<sequence length="296" mass="33629">MSVDKEELVQRAKLAEQAERYDDMASAMKAVTETGVELSNEERNLLSVAYKNVVGARRSSWRVISSIEQKTEGSERKQQMAKEYREKVEKELREICYDVLGLLDKFLISKASNAESKVFYLKMKGDYYRYLAEVATGETRNTVVDDSQKAYQDAFEISKSKMQPTHPIRLGLALNFSVFYYEILNSPDKASVVEDSQKAYQEAFDIAKAKMQPTHPIRLGLALNFSVFYYEIINSPARACHLAKQAFDDAIAELDTLNEDSYKDSTLIMQLLRDNLTLWTSDTQGDGDEPQEGGDN</sequence>
<evidence type="ECO:0000256" key="2">
    <source>
        <dbReference type="PIRSR" id="PIRSR000868-1"/>
    </source>
</evidence>
<accession>A0A151JS98</accession>
<dbReference type="Pfam" id="PF00244">
    <property type="entry name" value="14-3-3"/>
    <property type="match status" value="2"/>
</dbReference>
<dbReference type="PROSITE" id="PS00797">
    <property type="entry name" value="1433_2"/>
    <property type="match status" value="1"/>
</dbReference>
<evidence type="ECO:0000313" key="5">
    <source>
        <dbReference type="EMBL" id="KYN30249.1"/>
    </source>
</evidence>
<evidence type="ECO:0000259" key="4">
    <source>
        <dbReference type="SMART" id="SM00101"/>
    </source>
</evidence>
<feature type="domain" description="14-3-3" evidence="4">
    <location>
        <begin position="5"/>
        <end position="293"/>
    </location>
</feature>
<dbReference type="EMBL" id="KQ978538">
    <property type="protein sequence ID" value="KYN30249.1"/>
    <property type="molecule type" value="Genomic_DNA"/>
</dbReference>
<organism evidence="5 6">
    <name type="scientific">Trachymyrmex cornetzi</name>
    <dbReference type="NCBI Taxonomy" id="471704"/>
    <lineage>
        <taxon>Eukaryota</taxon>
        <taxon>Metazoa</taxon>
        <taxon>Ecdysozoa</taxon>
        <taxon>Arthropoda</taxon>
        <taxon>Hexapoda</taxon>
        <taxon>Insecta</taxon>
        <taxon>Pterygota</taxon>
        <taxon>Neoptera</taxon>
        <taxon>Endopterygota</taxon>
        <taxon>Hymenoptera</taxon>
        <taxon>Apocrita</taxon>
        <taxon>Aculeata</taxon>
        <taxon>Formicoidea</taxon>
        <taxon>Formicidae</taxon>
        <taxon>Myrmicinae</taxon>
        <taxon>Trachymyrmex</taxon>
    </lineage>
</organism>
<dbReference type="PRINTS" id="PR00305">
    <property type="entry name" value="1433ZETA"/>
</dbReference>
<evidence type="ECO:0000256" key="1">
    <source>
        <dbReference type="ARBA" id="ARBA00006141"/>
    </source>
</evidence>
<dbReference type="InterPro" id="IPR023409">
    <property type="entry name" value="14-3-3_CS"/>
</dbReference>
<keyword evidence="6" id="KW-1185">Reference proteome</keyword>
<dbReference type="InterPro" id="IPR000308">
    <property type="entry name" value="14-3-3"/>
</dbReference>
<dbReference type="PANTHER" id="PTHR18860">
    <property type="entry name" value="14-3-3 PROTEIN"/>
    <property type="match status" value="1"/>
</dbReference>
<dbReference type="AlphaFoldDB" id="A0A151JS98"/>
<feature type="site" description="Interaction with phosphoserine on interacting protein" evidence="2">
    <location>
        <position position="58"/>
    </location>
</feature>
<proteinExistence type="inferred from homology"/>
<dbReference type="Gene3D" id="1.20.190.20">
    <property type="entry name" value="14-3-3 domain"/>
    <property type="match status" value="2"/>
</dbReference>
<dbReference type="InterPro" id="IPR023410">
    <property type="entry name" value="14-3-3_domain"/>
</dbReference>
<dbReference type="InterPro" id="IPR036815">
    <property type="entry name" value="14-3-3_dom_sf"/>
</dbReference>
<evidence type="ECO:0000313" key="6">
    <source>
        <dbReference type="Proteomes" id="UP000078492"/>
    </source>
</evidence>
<dbReference type="SMART" id="SM00101">
    <property type="entry name" value="14_3_3"/>
    <property type="match status" value="1"/>
</dbReference>
<gene>
    <name evidence="5" type="ORF">ALC57_00288</name>
</gene>
<dbReference type="SUPFAM" id="SSF48445">
    <property type="entry name" value="14-3-3 protein"/>
    <property type="match status" value="2"/>
</dbReference>
<feature type="site" description="Interaction with phosphoserine on interacting protein" evidence="2">
    <location>
        <position position="129"/>
    </location>
</feature>
<dbReference type="STRING" id="471704.A0A151JS98"/>
<protein>
    <submittedName>
        <fullName evidence="5">14-3-3 protein zeta</fullName>
    </submittedName>
</protein>
<dbReference type="PROSITE" id="PS00796">
    <property type="entry name" value="1433_1"/>
    <property type="match status" value="1"/>
</dbReference>
<reference evidence="5 6" key="1">
    <citation type="submission" date="2015-09" db="EMBL/GenBank/DDBJ databases">
        <title>Trachymyrmex cornetzi WGS genome.</title>
        <authorList>
            <person name="Nygaard S."/>
            <person name="Hu H."/>
            <person name="Boomsma J."/>
            <person name="Zhang G."/>
        </authorList>
    </citation>
    <scope>NUCLEOTIDE SEQUENCE [LARGE SCALE GENOMIC DNA]</scope>
    <source>
        <strain evidence="5">Tcor2-1</strain>
        <tissue evidence="5">Whole body</tissue>
    </source>
</reference>